<evidence type="ECO:0000259" key="2">
    <source>
        <dbReference type="Pfam" id="PF01261"/>
    </source>
</evidence>
<dbReference type="InterPro" id="IPR006311">
    <property type="entry name" value="TAT_signal"/>
</dbReference>
<keyword evidence="4" id="KW-1185">Reference proteome</keyword>
<dbReference type="RefSeq" id="WP_067155595.1">
    <property type="nucleotide sequence ID" value="NZ_JAPHQD010000010.1"/>
</dbReference>
<gene>
    <name evidence="3" type="ORF">A3224_13350</name>
</gene>
<dbReference type="Pfam" id="PF01261">
    <property type="entry name" value="AP_endonuc_2"/>
    <property type="match status" value="1"/>
</dbReference>
<dbReference type="STRING" id="252514.A3224_13350"/>
<proteinExistence type="predicted"/>
<reference evidence="4" key="1">
    <citation type="submission" date="2016-03" db="EMBL/GenBank/DDBJ databases">
        <authorList>
            <person name="Lee Y.-S."/>
            <person name="Choi Y.-L."/>
        </authorList>
    </citation>
    <scope>NUCLEOTIDE SEQUENCE [LARGE SCALE GENOMIC DNA]</scope>
    <source>
        <strain evidence="4">DAU221</strain>
    </source>
</reference>
<feature type="signal peptide" evidence="1">
    <location>
        <begin position="1"/>
        <end position="25"/>
    </location>
</feature>
<dbReference type="InterPro" id="IPR036237">
    <property type="entry name" value="Xyl_isomerase-like_sf"/>
</dbReference>
<dbReference type="Proteomes" id="UP000076077">
    <property type="component" value="Chromosome"/>
</dbReference>
<dbReference type="Gene3D" id="3.20.20.150">
    <property type="entry name" value="Divalent-metal-dependent TIM barrel enzymes"/>
    <property type="match status" value="1"/>
</dbReference>
<dbReference type="PROSITE" id="PS51318">
    <property type="entry name" value="TAT"/>
    <property type="match status" value="1"/>
</dbReference>
<name>A0A143HPK7_MICTH</name>
<dbReference type="AlphaFoldDB" id="A0A143HPK7"/>
<dbReference type="InterPro" id="IPR050312">
    <property type="entry name" value="IolE/XylAMocC-like"/>
</dbReference>
<organism evidence="3 4">
    <name type="scientific">Microbulbifer thermotolerans</name>
    <dbReference type="NCBI Taxonomy" id="252514"/>
    <lineage>
        <taxon>Bacteria</taxon>
        <taxon>Pseudomonadati</taxon>
        <taxon>Pseudomonadota</taxon>
        <taxon>Gammaproteobacteria</taxon>
        <taxon>Cellvibrionales</taxon>
        <taxon>Microbulbiferaceae</taxon>
        <taxon>Microbulbifer</taxon>
    </lineage>
</organism>
<sequence length="283" mass="31937">MQRRRFLQLGALGLAAAGMGVTALAEDNAFRPRQEEAGKIPGLQLYTLRSLMKKNVAGTLAAVAEIGYREVEFSDYFGLKPTEVRRMLDAEGISAPAVHVPLQILETQLEQALEAAHRIGHRYLVLPWLEERQRGTENFKRLAERCNEWGEKCRAAGLRFAYHNHDFEFSADGGFVPYDWLLENTDPDLVSFEMDLFWIAKANREPEGYFKKYPGRFPLWHLKDMDANGNMVDVGAGVIDFKKIILGADMAGFEFGFVEHDQPDDPLRTASTGLAAVRSWERG</sequence>
<evidence type="ECO:0000256" key="1">
    <source>
        <dbReference type="SAM" id="SignalP"/>
    </source>
</evidence>
<dbReference type="KEGG" id="mthd:A3224_13350"/>
<evidence type="ECO:0000313" key="3">
    <source>
        <dbReference type="EMBL" id="AMX03426.1"/>
    </source>
</evidence>
<dbReference type="PANTHER" id="PTHR12110:SF41">
    <property type="entry name" value="INOSOSE DEHYDRATASE"/>
    <property type="match status" value="1"/>
</dbReference>
<dbReference type="SUPFAM" id="SSF51658">
    <property type="entry name" value="Xylose isomerase-like"/>
    <property type="match status" value="1"/>
</dbReference>
<evidence type="ECO:0000313" key="4">
    <source>
        <dbReference type="Proteomes" id="UP000076077"/>
    </source>
</evidence>
<keyword evidence="1" id="KW-0732">Signal</keyword>
<dbReference type="PANTHER" id="PTHR12110">
    <property type="entry name" value="HYDROXYPYRUVATE ISOMERASE"/>
    <property type="match status" value="1"/>
</dbReference>
<dbReference type="EMBL" id="CP014864">
    <property type="protein sequence ID" value="AMX03426.1"/>
    <property type="molecule type" value="Genomic_DNA"/>
</dbReference>
<dbReference type="InterPro" id="IPR013022">
    <property type="entry name" value="Xyl_isomerase-like_TIM-brl"/>
</dbReference>
<feature type="chain" id="PRO_5007509513" description="Xylose isomerase-like TIM barrel domain-containing protein" evidence="1">
    <location>
        <begin position="26"/>
        <end position="283"/>
    </location>
</feature>
<dbReference type="OrthoDB" id="9798407at2"/>
<feature type="domain" description="Xylose isomerase-like TIM barrel" evidence="2">
    <location>
        <begin position="60"/>
        <end position="253"/>
    </location>
</feature>
<accession>A0A143HPK7</accession>
<protein>
    <recommendedName>
        <fullName evidence="2">Xylose isomerase-like TIM barrel domain-containing protein</fullName>
    </recommendedName>
</protein>